<feature type="compositionally biased region" description="Basic and acidic residues" evidence="1">
    <location>
        <begin position="17"/>
        <end position="33"/>
    </location>
</feature>
<feature type="region of interest" description="Disordered" evidence="1">
    <location>
        <begin position="1"/>
        <end position="41"/>
    </location>
</feature>
<evidence type="ECO:0008006" key="4">
    <source>
        <dbReference type="Google" id="ProtNLM"/>
    </source>
</evidence>
<reference evidence="3" key="1">
    <citation type="journal article" date="2019" name="Int. J. Syst. Evol. Microbiol.">
        <title>The Global Catalogue of Microorganisms (GCM) 10K type strain sequencing project: providing services to taxonomists for standard genome sequencing and annotation.</title>
        <authorList>
            <consortium name="The Broad Institute Genomics Platform"/>
            <consortium name="The Broad Institute Genome Sequencing Center for Infectious Disease"/>
            <person name="Wu L."/>
            <person name="Ma J."/>
        </authorList>
    </citation>
    <scope>NUCLEOTIDE SEQUENCE [LARGE SCALE GENOMIC DNA]</scope>
    <source>
        <strain evidence="3">JCM 18126</strain>
    </source>
</reference>
<evidence type="ECO:0000256" key="1">
    <source>
        <dbReference type="SAM" id="MobiDB-lite"/>
    </source>
</evidence>
<name>A0ABP9HJ22_9ACTN</name>
<protein>
    <recommendedName>
        <fullName evidence="4">Twin-arginine translocation signal domain-containing protein</fullName>
    </recommendedName>
</protein>
<sequence length="217" mass="23324">MSFNASTTQKKSHNGAKKIDVRGAEHGGDRNTGGDDEGNQVQQGLNRRTLLTGGAAIFAGGVLTELGTGVGDSIRSWLVTLVGNDEDPVVTGSFEYPDNDETIKDYPTKYSTSGSISGPVPDDSTLWVATRASGESEWHPMREPAVIRDGAFLAPALFLGAPPPQDQERTFALELWLADAEATAVLKRFAERAMEDHSSIPRPQGVEMLQQITVKRG</sequence>
<keyword evidence="3" id="KW-1185">Reference proteome</keyword>
<comment type="caution">
    <text evidence="2">The sequence shown here is derived from an EMBL/GenBank/DDBJ whole genome shotgun (WGS) entry which is preliminary data.</text>
</comment>
<evidence type="ECO:0000313" key="3">
    <source>
        <dbReference type="Proteomes" id="UP001501195"/>
    </source>
</evidence>
<organism evidence="2 3">
    <name type="scientific">Kineococcus glutinatus</name>
    <dbReference type="NCBI Taxonomy" id="1070872"/>
    <lineage>
        <taxon>Bacteria</taxon>
        <taxon>Bacillati</taxon>
        <taxon>Actinomycetota</taxon>
        <taxon>Actinomycetes</taxon>
        <taxon>Kineosporiales</taxon>
        <taxon>Kineosporiaceae</taxon>
        <taxon>Kineococcus</taxon>
    </lineage>
</organism>
<dbReference type="RefSeq" id="WP_345711463.1">
    <property type="nucleotide sequence ID" value="NZ_BAABIL010000152.1"/>
</dbReference>
<dbReference type="EMBL" id="BAABIL010000152">
    <property type="protein sequence ID" value="GAA4971704.1"/>
    <property type="molecule type" value="Genomic_DNA"/>
</dbReference>
<evidence type="ECO:0000313" key="2">
    <source>
        <dbReference type="EMBL" id="GAA4971704.1"/>
    </source>
</evidence>
<proteinExistence type="predicted"/>
<accession>A0ABP9HJ22</accession>
<dbReference type="Proteomes" id="UP001501195">
    <property type="component" value="Unassembled WGS sequence"/>
</dbReference>
<gene>
    <name evidence="2" type="ORF">GCM10023225_11750</name>
</gene>